<reference evidence="2 3" key="1">
    <citation type="submission" date="2023-01" db="EMBL/GenBank/DDBJ databases">
        <title>Analysis of 21 Apiospora genomes using comparative genomics revels a genus with tremendous synthesis potential of carbohydrate active enzymes and secondary metabolites.</title>
        <authorList>
            <person name="Sorensen T."/>
        </authorList>
    </citation>
    <scope>NUCLEOTIDE SEQUENCE [LARGE SCALE GENOMIC DNA]</scope>
    <source>
        <strain evidence="2 3">CBS 24483</strain>
    </source>
</reference>
<accession>A0ABR1QTT8</accession>
<organism evidence="2 3">
    <name type="scientific">Apiospora aurea</name>
    <dbReference type="NCBI Taxonomy" id="335848"/>
    <lineage>
        <taxon>Eukaryota</taxon>
        <taxon>Fungi</taxon>
        <taxon>Dikarya</taxon>
        <taxon>Ascomycota</taxon>
        <taxon>Pezizomycotina</taxon>
        <taxon>Sordariomycetes</taxon>
        <taxon>Xylariomycetidae</taxon>
        <taxon>Amphisphaeriales</taxon>
        <taxon>Apiosporaceae</taxon>
        <taxon>Apiospora</taxon>
    </lineage>
</organism>
<evidence type="ECO:0000256" key="1">
    <source>
        <dbReference type="SAM" id="MobiDB-lite"/>
    </source>
</evidence>
<dbReference type="RefSeq" id="XP_066705462.1">
    <property type="nucleotide sequence ID" value="XM_066836569.1"/>
</dbReference>
<comment type="caution">
    <text evidence="2">The sequence shown here is derived from an EMBL/GenBank/DDBJ whole genome shotgun (WGS) entry which is preliminary data.</text>
</comment>
<protein>
    <submittedName>
        <fullName evidence="2">Uncharacterized protein</fullName>
    </submittedName>
</protein>
<name>A0ABR1QTT8_9PEZI</name>
<dbReference type="Proteomes" id="UP001391051">
    <property type="component" value="Unassembled WGS sequence"/>
</dbReference>
<evidence type="ECO:0000313" key="3">
    <source>
        <dbReference type="Proteomes" id="UP001391051"/>
    </source>
</evidence>
<evidence type="ECO:0000313" key="2">
    <source>
        <dbReference type="EMBL" id="KAK7966070.1"/>
    </source>
</evidence>
<dbReference type="GeneID" id="92069631"/>
<dbReference type="EMBL" id="JAQQWE010000001">
    <property type="protein sequence ID" value="KAK7966070.1"/>
    <property type="molecule type" value="Genomic_DNA"/>
</dbReference>
<feature type="region of interest" description="Disordered" evidence="1">
    <location>
        <begin position="37"/>
        <end position="59"/>
    </location>
</feature>
<keyword evidence="3" id="KW-1185">Reference proteome</keyword>
<feature type="compositionally biased region" description="Gly residues" evidence="1">
    <location>
        <begin position="49"/>
        <end position="59"/>
    </location>
</feature>
<gene>
    <name evidence="2" type="ORF">PG986_000347</name>
</gene>
<sequence length="59" mass="5620">MSSILQYGTGLGAAHAGFRSTLASGAGAEVLTVQAVAPSPRPLQDHRGNGGGGVDSGGG</sequence>
<proteinExistence type="predicted"/>